<name>A0A1E5RGC3_HANUV</name>
<keyword evidence="4" id="KW-1133">Transmembrane helix</keyword>
<dbReference type="VEuPathDB" id="FungiDB:AWRI3580_g3182"/>
<evidence type="ECO:0000313" key="7">
    <source>
        <dbReference type="Proteomes" id="UP000095358"/>
    </source>
</evidence>
<dbReference type="EMBL" id="LPNN01000006">
    <property type="protein sequence ID" value="OEJ85960.1"/>
    <property type="molecule type" value="Genomic_DNA"/>
</dbReference>
<dbReference type="Proteomes" id="UP000095358">
    <property type="component" value="Unassembled WGS sequence"/>
</dbReference>
<dbReference type="PANTHER" id="PTHR12428:SF65">
    <property type="entry name" value="CYTOCHROME C OXIDASE ASSEMBLY PROTEIN COX18, MITOCHONDRIAL"/>
    <property type="match status" value="1"/>
</dbReference>
<dbReference type="InterPro" id="IPR001708">
    <property type="entry name" value="YidC/ALB3/OXA1/COX18"/>
</dbReference>
<dbReference type="GO" id="GO:0032977">
    <property type="term" value="F:membrane insertase activity"/>
    <property type="evidence" value="ECO:0007669"/>
    <property type="project" value="InterPro"/>
</dbReference>
<comment type="subcellular location">
    <subcellularLocation>
        <location evidence="1">Membrane</location>
        <topology evidence="1">Multi-pass membrane protein</topology>
    </subcellularLocation>
</comment>
<gene>
    <name evidence="6" type="ORF">AWRI3580_g3182</name>
</gene>
<dbReference type="GO" id="GO:0032979">
    <property type="term" value="P:protein insertion into mitochondrial inner membrane from matrix"/>
    <property type="evidence" value="ECO:0007669"/>
    <property type="project" value="TreeGrafter"/>
</dbReference>
<dbReference type="AlphaFoldDB" id="A0A1E5RGC3"/>
<evidence type="ECO:0000256" key="4">
    <source>
        <dbReference type="ARBA" id="ARBA00022989"/>
    </source>
</evidence>
<sequence>MSSSSVINIDKEQALKATADLAEMPLPLNDDKLTHRIIFPAVPKFINEIQEKSGLPYYAIIPITTLSIKLFVTLPISIWNRKLLVKQNELRAFTKSISPVMKMKLSAHNSASGHNLKPEQIRMLSMKEQRKMQKKVFKENGIQVWKNILQPVSQLPIWMAFTYGIRELPAYVAQFTKPKENVPADKIDPSIASTTNMGPSDGEVVKFGYSPLDDLFPIFDVQGLNITPILSSSLLGSLTLLNIQHYDKINQSRQWYDIGKEHNGKLLRNGIMTVSRFISLGLVFTSFQQPDLVVLYWIVSQLGQYGVNKLVNRYPFEKKLV</sequence>
<evidence type="ECO:0000313" key="6">
    <source>
        <dbReference type="EMBL" id="OEJ85960.1"/>
    </source>
</evidence>
<evidence type="ECO:0000256" key="3">
    <source>
        <dbReference type="ARBA" id="ARBA00022692"/>
    </source>
</evidence>
<keyword evidence="3" id="KW-0812">Transmembrane</keyword>
<protein>
    <submittedName>
        <fullName evidence="6">Mitochondrial inner membrane protein COX18</fullName>
    </submittedName>
</protein>
<reference evidence="7" key="1">
    <citation type="journal article" date="2016" name="Genome Announc.">
        <title>Genome sequences of three species of Hanseniaspora isolated from spontaneous wine fermentations.</title>
        <authorList>
            <person name="Sternes P.R."/>
            <person name="Lee D."/>
            <person name="Kutyna D.R."/>
            <person name="Borneman A.R."/>
        </authorList>
    </citation>
    <scope>NUCLEOTIDE SEQUENCE [LARGE SCALE GENOMIC DNA]</scope>
    <source>
        <strain evidence="7">AWRI3580</strain>
    </source>
</reference>
<dbReference type="GO" id="GO:0005743">
    <property type="term" value="C:mitochondrial inner membrane"/>
    <property type="evidence" value="ECO:0007669"/>
    <property type="project" value="TreeGrafter"/>
</dbReference>
<comment type="similarity">
    <text evidence="2">Belongs to the OXA1/ALB3/YidC family.</text>
</comment>
<dbReference type="STRING" id="29833.A0A1E5RGC3"/>
<keyword evidence="7" id="KW-1185">Reference proteome</keyword>
<organism evidence="6 7">
    <name type="scientific">Hanseniaspora uvarum</name>
    <name type="common">Yeast</name>
    <name type="synonym">Kloeckera apiculata</name>
    <dbReference type="NCBI Taxonomy" id="29833"/>
    <lineage>
        <taxon>Eukaryota</taxon>
        <taxon>Fungi</taxon>
        <taxon>Dikarya</taxon>
        <taxon>Ascomycota</taxon>
        <taxon>Saccharomycotina</taxon>
        <taxon>Saccharomycetes</taxon>
        <taxon>Saccharomycodales</taxon>
        <taxon>Saccharomycodaceae</taxon>
        <taxon>Hanseniaspora</taxon>
    </lineage>
</organism>
<proteinExistence type="inferred from homology"/>
<evidence type="ECO:0000256" key="1">
    <source>
        <dbReference type="ARBA" id="ARBA00004141"/>
    </source>
</evidence>
<comment type="caution">
    <text evidence="6">The sequence shown here is derived from an EMBL/GenBank/DDBJ whole genome shotgun (WGS) entry which is preliminary data.</text>
</comment>
<evidence type="ECO:0000256" key="5">
    <source>
        <dbReference type="ARBA" id="ARBA00023136"/>
    </source>
</evidence>
<dbReference type="PANTHER" id="PTHR12428">
    <property type="entry name" value="OXA1"/>
    <property type="match status" value="1"/>
</dbReference>
<keyword evidence="5" id="KW-0472">Membrane</keyword>
<accession>A0A1E5RGC3</accession>
<dbReference type="OrthoDB" id="2148490at2759"/>
<dbReference type="GO" id="GO:0033617">
    <property type="term" value="P:mitochondrial respiratory chain complex IV assembly"/>
    <property type="evidence" value="ECO:0007669"/>
    <property type="project" value="TreeGrafter"/>
</dbReference>
<evidence type="ECO:0000256" key="2">
    <source>
        <dbReference type="ARBA" id="ARBA00009877"/>
    </source>
</evidence>